<evidence type="ECO:0000313" key="3">
    <source>
        <dbReference type="Proteomes" id="UP000222056"/>
    </source>
</evidence>
<accession>A0A1H6G0J2</accession>
<gene>
    <name evidence="2" type="ORF">SAMN02745716_1944</name>
</gene>
<dbReference type="STRING" id="29539.SAMN02745716_1944"/>
<sequence length="296" mass="31231">MRPRRIHWTLLAAVALTIFSGCARPAQERAVTVEVLATDGSVPSSRRLQTPPRQLAQLRPPRALARNQSVIAYVNGLPVPAAAGTRLFPGDLVQWLVLPEGAPTPPALVGAFPAPLLRGFGGKRLPVRLECAPPSGWACELVERRIAALGTPASRGLPGAVAAAASVRVVVGRWSVLASLRALGRLTEPPNRSGLPLRIGPRAIALYDAFGRQRRRLGPGSGVVAALIDTSRAEAPGEGYVLVVTGLDEDGVERAAKLLERRALRGAVAVAADRRRSLRLPLATGPLAGVGRARER</sequence>
<evidence type="ECO:0000313" key="2">
    <source>
        <dbReference type="EMBL" id="SEH15425.1"/>
    </source>
</evidence>
<feature type="signal peptide" evidence="1">
    <location>
        <begin position="1"/>
        <end position="23"/>
    </location>
</feature>
<protein>
    <submittedName>
        <fullName evidence="2">Uncharacterized protein</fullName>
    </submittedName>
</protein>
<dbReference type="PROSITE" id="PS51257">
    <property type="entry name" value="PROKAR_LIPOPROTEIN"/>
    <property type="match status" value="1"/>
</dbReference>
<name>A0A1H6G0J2_THEAL</name>
<dbReference type="AlphaFoldDB" id="A0A1H6G0J2"/>
<dbReference type="Proteomes" id="UP000222056">
    <property type="component" value="Unassembled WGS sequence"/>
</dbReference>
<reference evidence="3" key="1">
    <citation type="submission" date="2016-10" db="EMBL/GenBank/DDBJ databases">
        <authorList>
            <person name="Varghese N."/>
            <person name="Submissions S."/>
        </authorList>
    </citation>
    <scope>NUCLEOTIDE SEQUENCE [LARGE SCALE GENOMIC DNA]</scope>
    <source>
        <strain evidence="3">ATCC 35263</strain>
    </source>
</reference>
<proteinExistence type="predicted"/>
<organism evidence="2 3">
    <name type="scientific">Thermoleophilum album</name>
    <dbReference type="NCBI Taxonomy" id="29539"/>
    <lineage>
        <taxon>Bacteria</taxon>
        <taxon>Bacillati</taxon>
        <taxon>Actinomycetota</taxon>
        <taxon>Thermoleophilia</taxon>
        <taxon>Thermoleophilales</taxon>
        <taxon>Thermoleophilaceae</taxon>
        <taxon>Thermoleophilum</taxon>
    </lineage>
</organism>
<dbReference type="RefSeq" id="WP_093118545.1">
    <property type="nucleotide sequence ID" value="NZ_FNWJ01000002.1"/>
</dbReference>
<keyword evidence="1" id="KW-0732">Signal</keyword>
<dbReference type="OrthoDB" id="1806555at2"/>
<keyword evidence="3" id="KW-1185">Reference proteome</keyword>
<feature type="chain" id="PRO_5038421072" evidence="1">
    <location>
        <begin position="24"/>
        <end position="296"/>
    </location>
</feature>
<evidence type="ECO:0000256" key="1">
    <source>
        <dbReference type="SAM" id="SignalP"/>
    </source>
</evidence>
<dbReference type="EMBL" id="FNWJ01000002">
    <property type="protein sequence ID" value="SEH15425.1"/>
    <property type="molecule type" value="Genomic_DNA"/>
</dbReference>